<dbReference type="AlphaFoldDB" id="D0N3T3"/>
<dbReference type="InParanoid" id="D0N3T3"/>
<dbReference type="OrthoDB" id="112984at2759"/>
<keyword evidence="2" id="KW-1185">Reference proteome</keyword>
<gene>
    <name evidence="1" type="ORF">PITG_05208</name>
</gene>
<dbReference type="HOGENOM" id="CLU_1096085_0_0_1"/>
<evidence type="ECO:0000313" key="1">
    <source>
        <dbReference type="EMBL" id="EEY69037.1"/>
    </source>
</evidence>
<organism evidence="1 2">
    <name type="scientific">Phytophthora infestans (strain T30-4)</name>
    <name type="common">Potato late blight agent</name>
    <dbReference type="NCBI Taxonomy" id="403677"/>
    <lineage>
        <taxon>Eukaryota</taxon>
        <taxon>Sar</taxon>
        <taxon>Stramenopiles</taxon>
        <taxon>Oomycota</taxon>
        <taxon>Peronosporomycetes</taxon>
        <taxon>Peronosporales</taxon>
        <taxon>Peronosporaceae</taxon>
        <taxon>Phytophthora</taxon>
    </lineage>
</organism>
<protein>
    <submittedName>
        <fullName evidence="1">Uncharacterized protein</fullName>
    </submittedName>
</protein>
<reference evidence="2" key="1">
    <citation type="journal article" date="2009" name="Nature">
        <title>Genome sequence and analysis of the Irish potato famine pathogen Phytophthora infestans.</title>
        <authorList>
            <consortium name="The Broad Institute Genome Sequencing Platform"/>
            <person name="Haas B.J."/>
            <person name="Kamoun S."/>
            <person name="Zody M.C."/>
            <person name="Jiang R.H."/>
            <person name="Handsaker R.E."/>
            <person name="Cano L.M."/>
            <person name="Grabherr M."/>
            <person name="Kodira C.D."/>
            <person name="Raffaele S."/>
            <person name="Torto-Alalibo T."/>
            <person name="Bozkurt T.O."/>
            <person name="Ah-Fong A.M."/>
            <person name="Alvarado L."/>
            <person name="Anderson V.L."/>
            <person name="Armstrong M.R."/>
            <person name="Avrova A."/>
            <person name="Baxter L."/>
            <person name="Beynon J."/>
            <person name="Boevink P.C."/>
            <person name="Bollmann S.R."/>
            <person name="Bos J.I."/>
            <person name="Bulone V."/>
            <person name="Cai G."/>
            <person name="Cakir C."/>
            <person name="Carrington J.C."/>
            <person name="Chawner M."/>
            <person name="Conti L."/>
            <person name="Costanzo S."/>
            <person name="Ewan R."/>
            <person name="Fahlgren N."/>
            <person name="Fischbach M.A."/>
            <person name="Fugelstad J."/>
            <person name="Gilroy E.M."/>
            <person name="Gnerre S."/>
            <person name="Green P.J."/>
            <person name="Grenville-Briggs L.J."/>
            <person name="Griffith J."/>
            <person name="Grunwald N.J."/>
            <person name="Horn K."/>
            <person name="Horner N.R."/>
            <person name="Hu C.H."/>
            <person name="Huitema E."/>
            <person name="Jeong D.H."/>
            <person name="Jones A.M."/>
            <person name="Jones J.D."/>
            <person name="Jones R.W."/>
            <person name="Karlsson E.K."/>
            <person name="Kunjeti S.G."/>
            <person name="Lamour K."/>
            <person name="Liu Z."/>
            <person name="Ma L."/>
            <person name="Maclean D."/>
            <person name="Chibucos M.C."/>
            <person name="McDonald H."/>
            <person name="McWalters J."/>
            <person name="Meijer H.J."/>
            <person name="Morgan W."/>
            <person name="Morris P.F."/>
            <person name="Munro C.A."/>
            <person name="O'Neill K."/>
            <person name="Ospina-Giraldo M."/>
            <person name="Pinzon A."/>
            <person name="Pritchard L."/>
            <person name="Ramsahoye B."/>
            <person name="Ren Q."/>
            <person name="Restrepo S."/>
            <person name="Roy S."/>
            <person name="Sadanandom A."/>
            <person name="Savidor A."/>
            <person name="Schornack S."/>
            <person name="Schwartz D.C."/>
            <person name="Schumann U.D."/>
            <person name="Schwessinger B."/>
            <person name="Seyer L."/>
            <person name="Sharpe T."/>
            <person name="Silvar C."/>
            <person name="Song J."/>
            <person name="Studholme D.J."/>
            <person name="Sykes S."/>
            <person name="Thines M."/>
            <person name="van de Vondervoort P.J."/>
            <person name="Phuntumart V."/>
            <person name="Wawra S."/>
            <person name="Weide R."/>
            <person name="Win J."/>
            <person name="Young C."/>
            <person name="Zhou S."/>
            <person name="Fry W."/>
            <person name="Meyers B.C."/>
            <person name="van West P."/>
            <person name="Ristaino J."/>
            <person name="Govers F."/>
            <person name="Birch P.R."/>
            <person name="Whisson S.C."/>
            <person name="Judelson H.S."/>
            <person name="Nusbaum C."/>
        </authorList>
    </citation>
    <scope>NUCLEOTIDE SEQUENCE [LARGE SCALE GENOMIC DNA]</scope>
    <source>
        <strain evidence="2">T30-4</strain>
    </source>
</reference>
<dbReference type="RefSeq" id="XP_002998891.1">
    <property type="nucleotide sequence ID" value="XM_002998845.1"/>
</dbReference>
<dbReference type="eggNOG" id="ENOG502SM9P">
    <property type="taxonomic scope" value="Eukaryota"/>
</dbReference>
<dbReference type="EMBL" id="DS028124">
    <property type="protein sequence ID" value="EEY69037.1"/>
    <property type="molecule type" value="Genomic_DNA"/>
</dbReference>
<accession>D0N3T3</accession>
<evidence type="ECO:0000313" key="2">
    <source>
        <dbReference type="Proteomes" id="UP000006643"/>
    </source>
</evidence>
<dbReference type="KEGG" id="pif:PITG_05208"/>
<sequence length="254" mass="28152">MDEYTDKLDLTIPKVTEATSTVTSEYRNWVGPHPVSPDGACYREAHFMDTCPSNFDRNGATNTCWAECPLAYPVECGMQCIRQSDDCAMETLNKIGAVGNSVMAIAAFGAFQKLLHVSDGVRLAFECANIMIGTMRSIIRYIRNIKTTDPTASTDKIMNTLYQSGLLKYNRQYTQAAVASAIHSGVSRQTIIRNAAIFSVFLRARATSIKHNTETLAHLLGDGVADTFSDSLHWVLNLARGRFRSTIQRSQSYM</sequence>
<dbReference type="Proteomes" id="UP000006643">
    <property type="component" value="Unassembled WGS sequence"/>
</dbReference>
<dbReference type="GeneID" id="9466049"/>
<proteinExistence type="predicted"/>
<name>D0N3T3_PHYIT</name>
<dbReference type="VEuPathDB" id="FungiDB:PITG_05208"/>